<proteinExistence type="inferred from homology"/>
<evidence type="ECO:0000256" key="4">
    <source>
        <dbReference type="ARBA" id="ARBA00022692"/>
    </source>
</evidence>
<dbReference type="eggNOG" id="KOG2399">
    <property type="taxonomic scope" value="Eukaryota"/>
</dbReference>
<feature type="transmembrane region" description="Helical" evidence="7">
    <location>
        <begin position="116"/>
        <end position="136"/>
    </location>
</feature>
<reference evidence="9 10" key="1">
    <citation type="journal article" date="2011" name="Proc. Natl. Acad. Sci. U.S.A.">
        <title>Comparative genomics of xylose-fermenting fungi for enhanced biofuel production.</title>
        <authorList>
            <person name="Wohlbach D.J."/>
            <person name="Kuo A."/>
            <person name="Sato T.K."/>
            <person name="Potts K.M."/>
            <person name="Salamov A.A."/>
            <person name="LaButti K.M."/>
            <person name="Sun H."/>
            <person name="Clum A."/>
            <person name="Pangilinan J.L."/>
            <person name="Lindquist E.A."/>
            <person name="Lucas S."/>
            <person name="Lapidus A."/>
            <person name="Jin M."/>
            <person name="Gunawan C."/>
            <person name="Balan V."/>
            <person name="Dale B.E."/>
            <person name="Jeffries T.W."/>
            <person name="Zinkel R."/>
            <person name="Barry K.W."/>
            <person name="Grigoriev I.V."/>
            <person name="Gasch A.P."/>
        </authorList>
    </citation>
    <scope>NUCLEOTIDE SEQUENCE [LARGE SCALE GENOMIC DNA]</scope>
    <source>
        <strain evidence="10">ATCC 10573 / BCRC 21748 / CBS 615 / JCM 9827 / NBRC 10315 / NRRL Y-1498 / VKM Y-70</strain>
    </source>
</reference>
<feature type="domain" description="Sodium/calcium exchanger membrane region" evidence="8">
    <location>
        <begin position="52"/>
        <end position="191"/>
    </location>
</feature>
<accession>G3B5V8</accession>
<keyword evidence="10" id="KW-1185">Reference proteome</keyword>
<organism evidence="10">
    <name type="scientific">Candida tenuis (strain ATCC 10573 / BCRC 21748 / CBS 615 / JCM 9827 / NBRC 10315 / NRRL Y-1498 / VKM Y-70)</name>
    <name type="common">Yeast</name>
    <name type="synonym">Yamadazyma tenuis</name>
    <dbReference type="NCBI Taxonomy" id="590646"/>
    <lineage>
        <taxon>Eukaryota</taxon>
        <taxon>Fungi</taxon>
        <taxon>Dikarya</taxon>
        <taxon>Ascomycota</taxon>
        <taxon>Saccharomycotina</taxon>
        <taxon>Pichiomycetes</taxon>
        <taxon>Debaryomycetaceae</taxon>
        <taxon>Yamadazyma</taxon>
    </lineage>
</organism>
<evidence type="ECO:0000256" key="5">
    <source>
        <dbReference type="ARBA" id="ARBA00022989"/>
    </source>
</evidence>
<dbReference type="GeneID" id="18245921"/>
<feature type="transmembrane region" description="Helical" evidence="7">
    <location>
        <begin position="86"/>
        <end position="104"/>
    </location>
</feature>
<dbReference type="InterPro" id="IPR044880">
    <property type="entry name" value="NCX_ion-bd_dom_sf"/>
</dbReference>
<name>G3B5V8_CANTC</name>
<dbReference type="STRING" id="590646.G3B5V8"/>
<dbReference type="KEGG" id="cten:18245921"/>
<feature type="transmembrane region" description="Helical" evidence="7">
    <location>
        <begin position="269"/>
        <end position="290"/>
    </location>
</feature>
<feature type="transmembrane region" description="Helical" evidence="7">
    <location>
        <begin position="427"/>
        <end position="446"/>
    </location>
</feature>
<keyword evidence="6 7" id="KW-0472">Membrane</keyword>
<feature type="transmembrane region" description="Helical" evidence="7">
    <location>
        <begin position="363"/>
        <end position="387"/>
    </location>
</feature>
<dbReference type="InterPro" id="IPR004837">
    <property type="entry name" value="NaCa_Exmemb"/>
</dbReference>
<dbReference type="EMBL" id="GL996524">
    <property type="protein sequence ID" value="EGV63316.1"/>
    <property type="molecule type" value="Genomic_DNA"/>
</dbReference>
<evidence type="ECO:0000256" key="1">
    <source>
        <dbReference type="ARBA" id="ARBA00004141"/>
    </source>
</evidence>
<keyword evidence="4 7" id="KW-0812">Transmembrane</keyword>
<sequence>MVPLESADTCVLNTYTCESVSQCSEYFRVAQQYYCSSPSTTSFILYSLGFILIIATLILVLSLVISNYMFENLHKITDSVHINPKFLYFIIIPLINSLGDITNYHNGLKISSELVLGQLIGSNLIICGLIIGLICVIKPVSVRNDKSVLVDLAWLLTVFVIFNWILQDGKITRFENCVMAGVYIAHLVYLFGTNKQADEELIPLNIDEELEDLERQDEINSTAIPFWLELSHFIVHWINQAINIVIPLGQPTSLLYYFTITGVLMYLKFPYAATVAVSALVLLLILGLKLKYDLPFLMNAIGIVNSALIVSNISVVLLRIVKNYGLILKISDYLLGFLVFSIMNSINDIVTNVSLSIKYNSLIGLNACLGTPLLLILIGIGYNALLIGGTLTFTLHQNLMITARGLIALIGCLMVLVPLSSWKFTRAIGFVALGFWFCISILNCVLED</sequence>
<dbReference type="GO" id="GO:0008324">
    <property type="term" value="F:monoatomic cation transmembrane transporter activity"/>
    <property type="evidence" value="ECO:0007669"/>
    <property type="project" value="TreeGrafter"/>
</dbReference>
<comment type="similarity">
    <text evidence="2">Belongs to the Ca(2+):cation antiporter (CaCA) (TC 2.A.19) family.</text>
</comment>
<feature type="domain" description="Sodium/calcium exchanger membrane region" evidence="8">
    <location>
        <begin position="300"/>
        <end position="442"/>
    </location>
</feature>
<gene>
    <name evidence="9" type="ORF">CANTEDRAFT_106886</name>
</gene>
<feature type="transmembrane region" description="Helical" evidence="7">
    <location>
        <begin position="399"/>
        <end position="421"/>
    </location>
</feature>
<evidence type="ECO:0000259" key="8">
    <source>
        <dbReference type="Pfam" id="PF01699"/>
    </source>
</evidence>
<dbReference type="PANTHER" id="PTHR12266">
    <property type="entry name" value="NA+/CA2+ K+ INDEPENDENT EXCHANGER"/>
    <property type="match status" value="1"/>
</dbReference>
<feature type="transmembrane region" description="Helical" evidence="7">
    <location>
        <begin position="296"/>
        <end position="321"/>
    </location>
</feature>
<dbReference type="Pfam" id="PF01699">
    <property type="entry name" value="Na_Ca_ex"/>
    <property type="match status" value="2"/>
</dbReference>
<dbReference type="Proteomes" id="UP000000707">
    <property type="component" value="Unassembled WGS sequence"/>
</dbReference>
<evidence type="ECO:0000256" key="3">
    <source>
        <dbReference type="ARBA" id="ARBA00022448"/>
    </source>
</evidence>
<feature type="transmembrane region" description="Helical" evidence="7">
    <location>
        <begin position="148"/>
        <end position="166"/>
    </location>
</feature>
<keyword evidence="5 7" id="KW-1133">Transmembrane helix</keyword>
<dbReference type="PANTHER" id="PTHR12266:SF0">
    <property type="entry name" value="MITOCHONDRIAL SODIUM_CALCIUM EXCHANGER PROTEIN"/>
    <property type="match status" value="1"/>
</dbReference>
<evidence type="ECO:0000256" key="2">
    <source>
        <dbReference type="ARBA" id="ARBA00008170"/>
    </source>
</evidence>
<dbReference type="GO" id="GO:0016020">
    <property type="term" value="C:membrane"/>
    <property type="evidence" value="ECO:0007669"/>
    <property type="project" value="UniProtKB-SubCell"/>
</dbReference>
<feature type="transmembrane region" description="Helical" evidence="7">
    <location>
        <begin position="43"/>
        <end position="65"/>
    </location>
</feature>
<dbReference type="HOGENOM" id="CLU_004979_2_2_1"/>
<dbReference type="GO" id="GO:0006874">
    <property type="term" value="P:intracellular calcium ion homeostasis"/>
    <property type="evidence" value="ECO:0007669"/>
    <property type="project" value="TreeGrafter"/>
</dbReference>
<evidence type="ECO:0000313" key="10">
    <source>
        <dbReference type="Proteomes" id="UP000000707"/>
    </source>
</evidence>
<dbReference type="OrthoDB" id="407410at2759"/>
<evidence type="ECO:0000313" key="9">
    <source>
        <dbReference type="EMBL" id="EGV63316.1"/>
    </source>
</evidence>
<dbReference type="AlphaFoldDB" id="G3B5V8"/>
<protein>
    <recommendedName>
        <fullName evidence="8">Sodium/calcium exchanger membrane region domain-containing protein</fullName>
    </recommendedName>
</protein>
<comment type="subcellular location">
    <subcellularLocation>
        <location evidence="1">Membrane</location>
        <topology evidence="1">Multi-pass membrane protein</topology>
    </subcellularLocation>
</comment>
<evidence type="ECO:0000256" key="6">
    <source>
        <dbReference type="ARBA" id="ARBA00023136"/>
    </source>
</evidence>
<dbReference type="Gene3D" id="1.20.1420.30">
    <property type="entry name" value="NCX, central ion-binding region"/>
    <property type="match status" value="2"/>
</dbReference>
<keyword evidence="3" id="KW-0813">Transport</keyword>
<feature type="transmembrane region" description="Helical" evidence="7">
    <location>
        <begin position="333"/>
        <end position="357"/>
    </location>
</feature>
<evidence type="ECO:0000256" key="7">
    <source>
        <dbReference type="SAM" id="Phobius"/>
    </source>
</evidence>
<dbReference type="InterPro" id="IPR051359">
    <property type="entry name" value="CaCA_antiporter"/>
</dbReference>